<organism evidence="2">
    <name type="scientific">Timema bartmani</name>
    <dbReference type="NCBI Taxonomy" id="61472"/>
    <lineage>
        <taxon>Eukaryota</taxon>
        <taxon>Metazoa</taxon>
        <taxon>Ecdysozoa</taxon>
        <taxon>Arthropoda</taxon>
        <taxon>Hexapoda</taxon>
        <taxon>Insecta</taxon>
        <taxon>Pterygota</taxon>
        <taxon>Neoptera</taxon>
        <taxon>Polyneoptera</taxon>
        <taxon>Phasmatodea</taxon>
        <taxon>Timematodea</taxon>
        <taxon>Timematoidea</taxon>
        <taxon>Timematidae</taxon>
        <taxon>Timema</taxon>
    </lineage>
</organism>
<dbReference type="EMBL" id="OD566418">
    <property type="protein sequence ID" value="CAD7443946.1"/>
    <property type="molecule type" value="Genomic_DNA"/>
</dbReference>
<evidence type="ECO:0000256" key="1">
    <source>
        <dbReference type="SAM" id="MobiDB-lite"/>
    </source>
</evidence>
<proteinExistence type="predicted"/>
<reference evidence="2" key="1">
    <citation type="submission" date="2020-11" db="EMBL/GenBank/DDBJ databases">
        <authorList>
            <person name="Tran Van P."/>
        </authorList>
    </citation>
    <scope>NUCLEOTIDE SEQUENCE</scope>
</reference>
<feature type="compositionally biased region" description="Polar residues" evidence="1">
    <location>
        <begin position="142"/>
        <end position="152"/>
    </location>
</feature>
<accession>A0A7R9I281</accession>
<dbReference type="AlphaFoldDB" id="A0A7R9I281"/>
<evidence type="ECO:0000313" key="2">
    <source>
        <dbReference type="EMBL" id="CAD7443946.1"/>
    </source>
</evidence>
<protein>
    <submittedName>
        <fullName evidence="2">Uncharacterized protein</fullName>
    </submittedName>
</protein>
<name>A0A7R9I281_9NEOP</name>
<feature type="region of interest" description="Disordered" evidence="1">
    <location>
        <begin position="111"/>
        <end position="178"/>
    </location>
</feature>
<sequence>MDSLKHPFSAIISGPSGCGKSHFVADFIRHLDTMCDHPPPPENTTTTTPEVSVLPIPAVLNTVPVQALIALVRARRHSEPSEWREFLTALLKNKRPKKLIVNPKSLASIRDPTPVLQPLTPSQRPKKKNLKRVDENRRWGPTTPQEAASNQRVPIKEASQRCASHNHESRRSDQTSWKVKTFAPGKQSRNTQPPQKICLINHEIILRRMCGDRMVVISEKQDAGLKRVTYLIRVDLNDVAVDRRNMWLTPVARYCNDLIDTLVVDVCDTPTESADVIDLEQPTVETHIRNLDLISATYYTRQVIGLDYYMLDCILKTILPTHLRDTVEKPHSFKVVIYSCVDLSCRAAKLAPDGVILTGLCASGVVLLLSEQGSKFDSPVSESNNGLASVISKQFLLQYHQDEYRCQMCRILCQEEYRCQVCHIHCQEEYRCQVCHIHCQEEYVCQVSGVSYSLSGGIQVSGPSYSLSGGIQVSGVSYSLSGGIQVSGVSYSQSGGRKSGVRCNNIFSQEEVRCQVRHIQSGGIQVSGVSYSQSGGRKSGVRCNIFSQEEGSQVSGVTYSVRRKSGVSYSLTGGSQTCLLESLEIILLKLPRANIGLGHEVALCVSHSPLASSNRIKPRSGDWVITVDFLQEAAITSLYNDSNVKIDPSSKTKYLGKYHEHGAEKVRTTLETRHQTLFLNKQEILRGWGDRGQQGNVDKHSQDKLSSSYSIPLGTYKQITDRCPPTSTILFTKFQNQAAVPNVWYVPGSMGVPTQKNVNNGGTYASSKKKGEIGLVVDDICHYGVAISGLFLPKWYSNCMFNLSLHPSCLDPILDLLVQMIKIFRFLTQGAAVVGRLQNGMQMFNLGAWTMSSDMSVVLSDIESLLGWWGSSGSNLFNPLYLHHHHTSNRDSRCRDFLMFHRDSRCRDFLMFHRDSRCRNFLPFHRD</sequence>
<feature type="compositionally biased region" description="Basic and acidic residues" evidence="1">
    <location>
        <begin position="154"/>
        <end position="173"/>
    </location>
</feature>
<gene>
    <name evidence="2" type="ORF">TBIB3V08_LOCUS6339</name>
</gene>